<evidence type="ECO:0000256" key="2">
    <source>
        <dbReference type="ARBA" id="ARBA00023015"/>
    </source>
</evidence>
<sequence>MGYSRSVSLMGSSGNTWEVNLMKNNESLFFNKGWSSFVKDHFAELWDFIVFKYDGNSHFTVKLFDKSGCEKETAFLAKCSQDALKRRRSAVPEGTAYDSFDLMLQTHEWITEGIKLLYMLHSKVLRGCLSAARVLSQGHGKDFDQLLSMRKFNAVVTVSVHFVILALYIFVMQDWILDNVLSAGEKAPTNVLSRISIAATLGFQSESLYKGVERDIESQFRMGRYLIEQ</sequence>
<dbReference type="CDD" id="cd10017">
    <property type="entry name" value="B3_DNA"/>
    <property type="match status" value="1"/>
</dbReference>
<dbReference type="PROSITE" id="PS50863">
    <property type="entry name" value="B3"/>
    <property type="match status" value="1"/>
</dbReference>
<reference evidence="8" key="1">
    <citation type="submission" date="2022-12" db="EMBL/GenBank/DDBJ databases">
        <title>Draft genome assemblies for two species of Escallonia (Escalloniales).</title>
        <authorList>
            <person name="Chanderbali A."/>
            <person name="Dervinis C."/>
            <person name="Anghel I."/>
            <person name="Soltis D."/>
            <person name="Soltis P."/>
            <person name="Zapata F."/>
        </authorList>
    </citation>
    <scope>NUCLEOTIDE SEQUENCE</scope>
    <source>
        <strain evidence="8">UCBG92.1500</strain>
        <tissue evidence="8">Leaf</tissue>
    </source>
</reference>
<dbReference type="GO" id="GO:0005634">
    <property type="term" value="C:nucleus"/>
    <property type="evidence" value="ECO:0007669"/>
    <property type="project" value="UniProtKB-SubCell"/>
</dbReference>
<feature type="domain" description="TF-B3" evidence="7">
    <location>
        <begin position="1"/>
        <end position="67"/>
    </location>
</feature>
<dbReference type="AlphaFoldDB" id="A0AA88QUD4"/>
<dbReference type="Gene3D" id="2.40.330.10">
    <property type="entry name" value="DNA-binding pseudobarrel domain"/>
    <property type="match status" value="1"/>
</dbReference>
<dbReference type="InterPro" id="IPR003340">
    <property type="entry name" value="B3_DNA-bd"/>
</dbReference>
<keyword evidence="6" id="KW-0472">Membrane</keyword>
<dbReference type="Pfam" id="PF02362">
    <property type="entry name" value="B3"/>
    <property type="match status" value="1"/>
</dbReference>
<proteinExistence type="predicted"/>
<name>A0AA88QUD4_9ASTE</name>
<evidence type="ECO:0000256" key="6">
    <source>
        <dbReference type="SAM" id="Phobius"/>
    </source>
</evidence>
<evidence type="ECO:0000256" key="5">
    <source>
        <dbReference type="ARBA" id="ARBA00023242"/>
    </source>
</evidence>
<dbReference type="PANTHER" id="PTHR31920">
    <property type="entry name" value="B3 DOMAIN-CONTAINING"/>
    <property type="match status" value="1"/>
</dbReference>
<accession>A0AA88QUD4</accession>
<gene>
    <name evidence="8" type="ORF">RJ640_003028</name>
</gene>
<dbReference type="InterPro" id="IPR050655">
    <property type="entry name" value="Plant_B3_domain"/>
</dbReference>
<keyword evidence="9" id="KW-1185">Reference proteome</keyword>
<evidence type="ECO:0000313" key="9">
    <source>
        <dbReference type="Proteomes" id="UP001187471"/>
    </source>
</evidence>
<feature type="transmembrane region" description="Helical" evidence="6">
    <location>
        <begin position="152"/>
        <end position="171"/>
    </location>
</feature>
<dbReference type="InterPro" id="IPR015300">
    <property type="entry name" value="DNA-bd_pseudobarrel_sf"/>
</dbReference>
<keyword evidence="5" id="KW-0539">Nucleus</keyword>
<keyword evidence="6" id="KW-1133">Transmembrane helix</keyword>
<dbReference type="EMBL" id="JAVXUO010002089">
    <property type="protein sequence ID" value="KAK2976312.1"/>
    <property type="molecule type" value="Genomic_DNA"/>
</dbReference>
<dbReference type="PANTHER" id="PTHR31920:SF145">
    <property type="entry name" value="B3 DOMAIN-CONTAINING PROTEIN REM20-LIKE ISOFORM X1"/>
    <property type="match status" value="1"/>
</dbReference>
<keyword evidence="4" id="KW-0804">Transcription</keyword>
<dbReference type="GO" id="GO:0003677">
    <property type="term" value="F:DNA binding"/>
    <property type="evidence" value="ECO:0007669"/>
    <property type="project" value="UniProtKB-KW"/>
</dbReference>
<keyword evidence="2" id="KW-0805">Transcription regulation</keyword>
<protein>
    <recommendedName>
        <fullName evidence="7">TF-B3 domain-containing protein</fullName>
    </recommendedName>
</protein>
<dbReference type="SUPFAM" id="SSF101936">
    <property type="entry name" value="DNA-binding pseudobarrel domain"/>
    <property type="match status" value="1"/>
</dbReference>
<keyword evidence="6" id="KW-0812">Transmembrane</keyword>
<organism evidence="8 9">
    <name type="scientific">Escallonia rubra</name>
    <dbReference type="NCBI Taxonomy" id="112253"/>
    <lineage>
        <taxon>Eukaryota</taxon>
        <taxon>Viridiplantae</taxon>
        <taxon>Streptophyta</taxon>
        <taxon>Embryophyta</taxon>
        <taxon>Tracheophyta</taxon>
        <taxon>Spermatophyta</taxon>
        <taxon>Magnoliopsida</taxon>
        <taxon>eudicotyledons</taxon>
        <taxon>Gunneridae</taxon>
        <taxon>Pentapetalae</taxon>
        <taxon>asterids</taxon>
        <taxon>campanulids</taxon>
        <taxon>Escalloniales</taxon>
        <taxon>Escalloniaceae</taxon>
        <taxon>Escallonia</taxon>
    </lineage>
</organism>
<evidence type="ECO:0000256" key="3">
    <source>
        <dbReference type="ARBA" id="ARBA00023125"/>
    </source>
</evidence>
<evidence type="ECO:0000256" key="1">
    <source>
        <dbReference type="ARBA" id="ARBA00004123"/>
    </source>
</evidence>
<comment type="caution">
    <text evidence="8">The sequence shown here is derived from an EMBL/GenBank/DDBJ whole genome shotgun (WGS) entry which is preliminary data.</text>
</comment>
<comment type="subcellular location">
    <subcellularLocation>
        <location evidence="1">Nucleus</location>
    </subcellularLocation>
</comment>
<evidence type="ECO:0000313" key="8">
    <source>
        <dbReference type="EMBL" id="KAK2976312.1"/>
    </source>
</evidence>
<keyword evidence="3" id="KW-0238">DNA-binding</keyword>
<evidence type="ECO:0000256" key="4">
    <source>
        <dbReference type="ARBA" id="ARBA00023163"/>
    </source>
</evidence>
<dbReference type="Proteomes" id="UP001187471">
    <property type="component" value="Unassembled WGS sequence"/>
</dbReference>
<evidence type="ECO:0000259" key="7">
    <source>
        <dbReference type="PROSITE" id="PS50863"/>
    </source>
</evidence>